<keyword evidence="7" id="KW-0805">Transcription regulation</keyword>
<comment type="function">
    <text evidence="7">Component of the general transcription and DNA repair factor IIH (TFIIH) core complex, which is involved in general and transcription-coupled nucleotide excision repair (NER) of damaged DNA and, when complexed to TFIIK, in RNA transcription by RNA polymerase II. In NER, TFIIH acts by opening DNA around the lesion to allow the excision of the damaged oligonucleotide and its replacement by a new DNA fragment. In transcription, TFIIH has an essential role in transcription initiation. When the pre-initiation complex (PIC) has been established, TFIIH is required for promoter opening and promoter escape. Phosphorylation of the C-terminal tail (CTD) of the largest subunit of RNA polymerase II by the kinase module TFIIK controls the initiation of transcription.</text>
</comment>
<protein>
    <recommendedName>
        <fullName evidence="7">General transcription and DNA repair factor IIH subunit TFB4</fullName>
        <shortName evidence="7">TFIIH subunit TFB4</shortName>
    </recommendedName>
    <alternativeName>
        <fullName evidence="7">RNA polymerase II transcription factor B subunit 4</fullName>
    </alternativeName>
</protein>
<dbReference type="HOGENOM" id="CLU_2264479_0_0_1"/>
<organism evidence="8 9">
    <name type="scientific">Nosema bombycis (strain CQ1 / CVCC 102059)</name>
    <name type="common">Microsporidian parasite</name>
    <name type="synonym">Pebrine of silkworm</name>
    <dbReference type="NCBI Taxonomy" id="578461"/>
    <lineage>
        <taxon>Eukaryota</taxon>
        <taxon>Fungi</taxon>
        <taxon>Fungi incertae sedis</taxon>
        <taxon>Microsporidia</taxon>
        <taxon>Nosematidae</taxon>
        <taxon>Nosema</taxon>
    </lineage>
</organism>
<dbReference type="Proteomes" id="UP000016927">
    <property type="component" value="Unassembled WGS sequence"/>
</dbReference>
<sequence length="103" mass="11723">MYTAQRFNIVINVFSLVKNPILKQCATVTGGCYSDDEDNCLRFLISTLGILKPQNVLEYLVKCYCHDKIVSLGLTCPICLAVYCKFVPVCKRCKTKFNFIKNK</sequence>
<dbReference type="GO" id="GO:0006355">
    <property type="term" value="P:regulation of DNA-templated transcription"/>
    <property type="evidence" value="ECO:0007669"/>
    <property type="project" value="InterPro"/>
</dbReference>
<evidence type="ECO:0000313" key="9">
    <source>
        <dbReference type="Proteomes" id="UP000016927"/>
    </source>
</evidence>
<keyword evidence="2 7" id="KW-0479">Metal-binding</keyword>
<reference evidence="8 9" key="1">
    <citation type="journal article" date="2013" name="BMC Genomics">
        <title>Comparative genomics of parasitic silkworm microsporidia reveal an association between genome expansion and host adaptation.</title>
        <authorList>
            <person name="Pan G."/>
            <person name="Xu J."/>
            <person name="Li T."/>
            <person name="Xia Q."/>
            <person name="Liu S.L."/>
            <person name="Zhang G."/>
            <person name="Li S."/>
            <person name="Li C."/>
            <person name="Liu H."/>
            <person name="Yang L."/>
            <person name="Liu T."/>
            <person name="Zhang X."/>
            <person name="Wu Z."/>
            <person name="Fan W."/>
            <person name="Dang X."/>
            <person name="Xiang H."/>
            <person name="Tao M."/>
            <person name="Li Y."/>
            <person name="Hu J."/>
            <person name="Li Z."/>
            <person name="Lin L."/>
            <person name="Luo J."/>
            <person name="Geng L."/>
            <person name="Wang L."/>
            <person name="Long M."/>
            <person name="Wan Y."/>
            <person name="He N."/>
            <person name="Zhang Z."/>
            <person name="Lu C."/>
            <person name="Keeling P.J."/>
            <person name="Wang J."/>
            <person name="Xiang Z."/>
            <person name="Zhou Z."/>
        </authorList>
    </citation>
    <scope>NUCLEOTIDE SEQUENCE [LARGE SCALE GENOMIC DNA]</scope>
    <source>
        <strain evidence="9">CQ1 / CVCC 102059</strain>
    </source>
</reference>
<keyword evidence="6 7" id="KW-0539">Nucleus</keyword>
<dbReference type="InterPro" id="IPR004600">
    <property type="entry name" value="TFIIH_Tfb4/GTF2H3"/>
</dbReference>
<keyword evidence="7" id="KW-0863">Zinc-finger</keyword>
<dbReference type="GO" id="GO:0005675">
    <property type="term" value="C:transcription factor TFIIH holo complex"/>
    <property type="evidence" value="ECO:0007669"/>
    <property type="project" value="UniProtKB-UniRule"/>
</dbReference>
<dbReference type="GO" id="GO:0008270">
    <property type="term" value="F:zinc ion binding"/>
    <property type="evidence" value="ECO:0007669"/>
    <property type="project" value="UniProtKB-KW"/>
</dbReference>
<comment type="similarity">
    <text evidence="7">Belongs to the TFB4 family.</text>
</comment>
<evidence type="ECO:0000256" key="7">
    <source>
        <dbReference type="RuleBase" id="RU368090"/>
    </source>
</evidence>
<dbReference type="GO" id="GO:0006289">
    <property type="term" value="P:nucleotide-excision repair"/>
    <property type="evidence" value="ECO:0007669"/>
    <property type="project" value="UniProtKB-UniRule"/>
</dbReference>
<dbReference type="Pfam" id="PF03850">
    <property type="entry name" value="Tfb4"/>
    <property type="match status" value="1"/>
</dbReference>
<evidence type="ECO:0000256" key="4">
    <source>
        <dbReference type="ARBA" id="ARBA00022833"/>
    </source>
</evidence>
<accession>R0KMA2</accession>
<evidence type="ECO:0000256" key="1">
    <source>
        <dbReference type="ARBA" id="ARBA00004123"/>
    </source>
</evidence>
<keyword evidence="3 7" id="KW-0227">DNA damage</keyword>
<comment type="subcellular location">
    <subcellularLocation>
        <location evidence="1 7">Nucleus</location>
    </subcellularLocation>
</comment>
<dbReference type="PANTHER" id="PTHR12831">
    <property type="entry name" value="TRANSCRIPTION INITIATION FACTOR IIH TFIIH , POLYPEPTIDE 3-RELATED"/>
    <property type="match status" value="1"/>
</dbReference>
<dbReference type="PANTHER" id="PTHR12831:SF0">
    <property type="entry name" value="GENERAL TRANSCRIPTION FACTOR IIH SUBUNIT 3"/>
    <property type="match status" value="1"/>
</dbReference>
<comment type="subunit">
    <text evidence="7">Component of the 7-subunit TFIIH core complex composed of XPB/SSL2, XPD/RAD3, SSL1, TFB1, TFB2, TFB4 and TFB5, which is active in NER. The core complex associates with the 3-subunit CTD-kinase module TFIIK composed of CCL1, KIN28 and TFB3 to form the 10-subunit holoenzyme (holo-TFIIH) active in transcription.</text>
</comment>
<dbReference type="EMBL" id="KB910232">
    <property type="protein sequence ID" value="EOB11272.1"/>
    <property type="molecule type" value="Genomic_DNA"/>
</dbReference>
<evidence type="ECO:0000256" key="3">
    <source>
        <dbReference type="ARBA" id="ARBA00022763"/>
    </source>
</evidence>
<dbReference type="GO" id="GO:0000439">
    <property type="term" value="C:transcription factor TFIIH core complex"/>
    <property type="evidence" value="ECO:0007669"/>
    <property type="project" value="UniProtKB-UniRule"/>
</dbReference>
<evidence type="ECO:0000256" key="2">
    <source>
        <dbReference type="ARBA" id="ARBA00022723"/>
    </source>
</evidence>
<keyword evidence="7" id="KW-0804">Transcription</keyword>
<keyword evidence="9" id="KW-1185">Reference proteome</keyword>
<dbReference type="STRING" id="578461.R0KMA2"/>
<dbReference type="VEuPathDB" id="MicrosporidiaDB:NBO_1325g0001"/>
<evidence type="ECO:0000256" key="6">
    <source>
        <dbReference type="ARBA" id="ARBA00023242"/>
    </source>
</evidence>
<dbReference type="AlphaFoldDB" id="R0KMA2"/>
<evidence type="ECO:0000313" key="8">
    <source>
        <dbReference type="EMBL" id="EOB11272.1"/>
    </source>
</evidence>
<evidence type="ECO:0000256" key="5">
    <source>
        <dbReference type="ARBA" id="ARBA00023204"/>
    </source>
</evidence>
<name>R0KMA2_NOSB1</name>
<dbReference type="OMA" id="AFRPMAP"/>
<proteinExistence type="inferred from homology"/>
<keyword evidence="4 7" id="KW-0862">Zinc</keyword>
<keyword evidence="5 7" id="KW-0234">DNA repair</keyword>
<gene>
    <name evidence="8" type="primary">TF2H3</name>
    <name evidence="8" type="ORF">NBO_1325g0001</name>
</gene>
<dbReference type="OrthoDB" id="17307at2759"/>